<feature type="transmembrane region" description="Helical" evidence="6">
    <location>
        <begin position="100"/>
        <end position="122"/>
    </location>
</feature>
<comment type="subcellular location">
    <subcellularLocation>
        <location evidence="1">Membrane</location>
        <topology evidence="1">Multi-pass membrane protein</topology>
    </subcellularLocation>
</comment>
<name>A0ABU8RM26_9ACTN</name>
<feature type="transmembrane region" description="Helical" evidence="6">
    <location>
        <begin position="233"/>
        <end position="253"/>
    </location>
</feature>
<proteinExistence type="predicted"/>
<accession>A0ABU8RM26</accession>
<organism evidence="7 8">
    <name type="scientific">Pseudokineococcus basanitobsidens</name>
    <dbReference type="NCBI Taxonomy" id="1926649"/>
    <lineage>
        <taxon>Bacteria</taxon>
        <taxon>Bacillati</taxon>
        <taxon>Actinomycetota</taxon>
        <taxon>Actinomycetes</taxon>
        <taxon>Kineosporiales</taxon>
        <taxon>Kineosporiaceae</taxon>
        <taxon>Pseudokineococcus</taxon>
    </lineage>
</organism>
<reference evidence="7 8" key="1">
    <citation type="journal article" date="2017" name="Int. J. Syst. Evol. Microbiol.">
        <title>Pseudokineococcus basanitobsidens sp. nov., isolated from volcanic rock.</title>
        <authorList>
            <person name="Lee D.W."/>
            <person name="Park M.Y."/>
            <person name="Kim J.J."/>
            <person name="Kim B.S."/>
        </authorList>
    </citation>
    <scope>NUCLEOTIDE SEQUENCE [LARGE SCALE GENOMIC DNA]</scope>
    <source>
        <strain evidence="7 8">DSM 103726</strain>
    </source>
</reference>
<evidence type="ECO:0000256" key="2">
    <source>
        <dbReference type="ARBA" id="ARBA00022475"/>
    </source>
</evidence>
<sequence>MGSVRATPLTRANPLALLAGGAVVAVCLLLTVDVVSAGVALLLELPLLPLAGLGARALVVRLLPVLVAAVPAGLVTTVIGRDAGEVLLGGGPLTVTEGSLELGVATLLRVLAVGVPGVLLLVAADPTDLGDALAQRLRLPSRFVLGGLAGLRLAGLLVVEWRTLTLARRARGLGDARGPLAGARVAGGQAFALLVLALRRATRLATAMEARGFGVPGAPRTWARRSTFAARDAGVVLGCVLLAAAATGAAVWAGTWSPVVG</sequence>
<dbReference type="PANTHER" id="PTHR34857:SF2">
    <property type="entry name" value="SLL0384 PROTEIN"/>
    <property type="match status" value="1"/>
</dbReference>
<feature type="transmembrane region" description="Helical" evidence="6">
    <location>
        <begin position="15"/>
        <end position="43"/>
    </location>
</feature>
<comment type="caution">
    <text evidence="7">The sequence shown here is derived from an EMBL/GenBank/DDBJ whole genome shotgun (WGS) entry which is preliminary data.</text>
</comment>
<dbReference type="Proteomes" id="UP001387100">
    <property type="component" value="Unassembled WGS sequence"/>
</dbReference>
<evidence type="ECO:0000313" key="8">
    <source>
        <dbReference type="Proteomes" id="UP001387100"/>
    </source>
</evidence>
<keyword evidence="2" id="KW-1003">Cell membrane</keyword>
<evidence type="ECO:0000256" key="4">
    <source>
        <dbReference type="ARBA" id="ARBA00022989"/>
    </source>
</evidence>
<feature type="transmembrane region" description="Helical" evidence="6">
    <location>
        <begin position="181"/>
        <end position="198"/>
    </location>
</feature>
<dbReference type="PANTHER" id="PTHR34857">
    <property type="entry name" value="SLL0384 PROTEIN"/>
    <property type="match status" value="1"/>
</dbReference>
<gene>
    <name evidence="7" type="ORF">WDZ17_12405</name>
</gene>
<evidence type="ECO:0000256" key="1">
    <source>
        <dbReference type="ARBA" id="ARBA00004141"/>
    </source>
</evidence>
<dbReference type="RefSeq" id="WP_339575478.1">
    <property type="nucleotide sequence ID" value="NZ_JBBIAA010000016.1"/>
</dbReference>
<keyword evidence="8" id="KW-1185">Reference proteome</keyword>
<feature type="transmembrane region" description="Helical" evidence="6">
    <location>
        <begin position="55"/>
        <end position="80"/>
    </location>
</feature>
<dbReference type="InterPro" id="IPR051611">
    <property type="entry name" value="ECF_transporter_component"/>
</dbReference>
<protein>
    <submittedName>
        <fullName evidence="7">Energy-coupling factor transporter transmembrane component T</fullName>
    </submittedName>
</protein>
<evidence type="ECO:0000313" key="7">
    <source>
        <dbReference type="EMBL" id="MEJ5946094.1"/>
    </source>
</evidence>
<evidence type="ECO:0000256" key="3">
    <source>
        <dbReference type="ARBA" id="ARBA00022692"/>
    </source>
</evidence>
<evidence type="ECO:0000256" key="5">
    <source>
        <dbReference type="ARBA" id="ARBA00023136"/>
    </source>
</evidence>
<dbReference type="EMBL" id="JBBIAA010000016">
    <property type="protein sequence ID" value="MEJ5946094.1"/>
    <property type="molecule type" value="Genomic_DNA"/>
</dbReference>
<evidence type="ECO:0000256" key="6">
    <source>
        <dbReference type="SAM" id="Phobius"/>
    </source>
</evidence>
<keyword evidence="5 6" id="KW-0472">Membrane</keyword>
<keyword evidence="3 6" id="KW-0812">Transmembrane</keyword>
<dbReference type="CDD" id="cd16914">
    <property type="entry name" value="EcfT"/>
    <property type="match status" value="1"/>
</dbReference>
<dbReference type="InterPro" id="IPR003339">
    <property type="entry name" value="ABC/ECF_trnsptr_transmembrane"/>
</dbReference>
<dbReference type="Pfam" id="PF02361">
    <property type="entry name" value="CbiQ"/>
    <property type="match status" value="1"/>
</dbReference>
<feature type="transmembrane region" description="Helical" evidence="6">
    <location>
        <begin position="143"/>
        <end position="161"/>
    </location>
</feature>
<keyword evidence="4 6" id="KW-1133">Transmembrane helix</keyword>